<dbReference type="SUPFAM" id="SSF52833">
    <property type="entry name" value="Thioredoxin-like"/>
    <property type="match status" value="1"/>
</dbReference>
<evidence type="ECO:0000259" key="1">
    <source>
        <dbReference type="PROSITE" id="PS50404"/>
    </source>
</evidence>
<protein>
    <submittedName>
        <fullName evidence="2">Glutathione S-transferase family protein</fullName>
    </submittedName>
</protein>
<feature type="domain" description="GST N-terminal" evidence="1">
    <location>
        <begin position="6"/>
        <end position="86"/>
    </location>
</feature>
<dbReference type="PROSITE" id="PS50404">
    <property type="entry name" value="GST_NTER"/>
    <property type="match status" value="1"/>
</dbReference>
<dbReference type="CDD" id="cd03194">
    <property type="entry name" value="GST_C_3"/>
    <property type="match status" value="1"/>
</dbReference>
<dbReference type="Gene3D" id="1.20.1050.10">
    <property type="match status" value="1"/>
</dbReference>
<dbReference type="SFLD" id="SFLDS00019">
    <property type="entry name" value="Glutathione_Transferase_(cytos"/>
    <property type="match status" value="1"/>
</dbReference>
<sequence length="221" mass="25335">MLPAAPTLVIGNKNYSSWSLRPWLLLTHFNIDFEETSVSLTPQGLRDRLQSYSPVGKVPVLLHNSSIIWDSLAICEYISEVFLKNTGWPDEPMQRAQARSLCAEMHSGFMALRQQCPMNVREHRSVEMTEALRKDLQRIDEIWSECAAYSATGWLFDQFSIADCFFAPVAFRCQSYDLPLSPHAQQYCKKLLNLPAMRQWAHQSSKENEVLTHYHVGEIVA</sequence>
<dbReference type="InterPro" id="IPR040079">
    <property type="entry name" value="Glutathione_S-Trfase"/>
</dbReference>
<comment type="caution">
    <text evidence="2">The sequence shown here is derived from an EMBL/GenBank/DDBJ whole genome shotgun (WGS) entry which is preliminary data.</text>
</comment>
<accession>A0ABW1XNL2</accession>
<dbReference type="InterPro" id="IPR036249">
    <property type="entry name" value="Thioredoxin-like_sf"/>
</dbReference>
<dbReference type="CDD" id="cd03043">
    <property type="entry name" value="GST_N_1"/>
    <property type="match status" value="1"/>
</dbReference>
<keyword evidence="3" id="KW-1185">Reference proteome</keyword>
<gene>
    <name evidence="2" type="ORF">ACFP85_12230</name>
</gene>
<dbReference type="SFLD" id="SFLDG00358">
    <property type="entry name" value="Main_(cytGST)"/>
    <property type="match status" value="1"/>
</dbReference>
<evidence type="ECO:0000313" key="3">
    <source>
        <dbReference type="Proteomes" id="UP001596364"/>
    </source>
</evidence>
<dbReference type="Proteomes" id="UP001596364">
    <property type="component" value="Unassembled WGS sequence"/>
</dbReference>
<dbReference type="Gene3D" id="3.40.30.10">
    <property type="entry name" value="Glutaredoxin"/>
    <property type="match status" value="1"/>
</dbReference>
<organism evidence="2 3">
    <name type="scientific">Pseudobowmanella zhangzhouensis</name>
    <dbReference type="NCBI Taxonomy" id="1537679"/>
    <lineage>
        <taxon>Bacteria</taxon>
        <taxon>Pseudomonadati</taxon>
        <taxon>Pseudomonadota</taxon>
        <taxon>Gammaproteobacteria</taxon>
        <taxon>Alteromonadales</taxon>
        <taxon>Alteromonadaceae</taxon>
    </lineage>
</organism>
<dbReference type="Pfam" id="PF13409">
    <property type="entry name" value="GST_N_2"/>
    <property type="match status" value="1"/>
</dbReference>
<reference evidence="3" key="1">
    <citation type="journal article" date="2019" name="Int. J. Syst. Evol. Microbiol.">
        <title>The Global Catalogue of Microorganisms (GCM) 10K type strain sequencing project: providing services to taxonomists for standard genome sequencing and annotation.</title>
        <authorList>
            <consortium name="The Broad Institute Genomics Platform"/>
            <consortium name="The Broad Institute Genome Sequencing Center for Infectious Disease"/>
            <person name="Wu L."/>
            <person name="Ma J."/>
        </authorList>
    </citation>
    <scope>NUCLEOTIDE SEQUENCE [LARGE SCALE GENOMIC DNA]</scope>
    <source>
        <strain evidence="3">CGMCC 1.16031</strain>
    </source>
</reference>
<name>A0ABW1XNL2_9ALTE</name>
<dbReference type="PANTHER" id="PTHR42673">
    <property type="entry name" value="MALEYLACETOACETATE ISOMERASE"/>
    <property type="match status" value="1"/>
</dbReference>
<dbReference type="InterPro" id="IPR004045">
    <property type="entry name" value="Glutathione_S-Trfase_N"/>
</dbReference>
<dbReference type="RefSeq" id="WP_131258769.1">
    <property type="nucleotide sequence ID" value="NZ_JBHSUS010000001.1"/>
</dbReference>
<dbReference type="PANTHER" id="PTHR42673:SF4">
    <property type="entry name" value="MALEYLACETOACETATE ISOMERASE"/>
    <property type="match status" value="1"/>
</dbReference>
<dbReference type="Pfam" id="PF13410">
    <property type="entry name" value="GST_C_2"/>
    <property type="match status" value="1"/>
</dbReference>
<dbReference type="InterPro" id="IPR036282">
    <property type="entry name" value="Glutathione-S-Trfase_C_sf"/>
</dbReference>
<proteinExistence type="predicted"/>
<evidence type="ECO:0000313" key="2">
    <source>
        <dbReference type="EMBL" id="MFC6440913.1"/>
    </source>
</evidence>
<dbReference type="EMBL" id="JBHSUS010000001">
    <property type="protein sequence ID" value="MFC6440913.1"/>
    <property type="molecule type" value="Genomic_DNA"/>
</dbReference>
<dbReference type="SUPFAM" id="SSF47616">
    <property type="entry name" value="GST C-terminal domain-like"/>
    <property type="match status" value="1"/>
</dbReference>